<accession>A0A9D2JVR5</accession>
<feature type="domain" description="NAD-dependent epimerase/dehydratase" evidence="2">
    <location>
        <begin position="3"/>
        <end position="214"/>
    </location>
</feature>
<gene>
    <name evidence="3" type="ORF">H9966_00880</name>
</gene>
<dbReference type="Proteomes" id="UP000824055">
    <property type="component" value="Unassembled WGS sequence"/>
</dbReference>
<dbReference type="SUPFAM" id="SSF51735">
    <property type="entry name" value="NAD(P)-binding Rossmann-fold domains"/>
    <property type="match status" value="1"/>
</dbReference>
<reference evidence="3" key="1">
    <citation type="journal article" date="2021" name="PeerJ">
        <title>Extensive microbial diversity within the chicken gut microbiome revealed by metagenomics and culture.</title>
        <authorList>
            <person name="Gilroy R."/>
            <person name="Ravi A."/>
            <person name="Getino M."/>
            <person name="Pursley I."/>
            <person name="Horton D.L."/>
            <person name="Alikhan N.F."/>
            <person name="Baker D."/>
            <person name="Gharbi K."/>
            <person name="Hall N."/>
            <person name="Watson M."/>
            <person name="Adriaenssens E.M."/>
            <person name="Foster-Nyarko E."/>
            <person name="Jarju S."/>
            <person name="Secka A."/>
            <person name="Antonio M."/>
            <person name="Oren A."/>
            <person name="Chaudhuri R.R."/>
            <person name="La Ragione R."/>
            <person name="Hildebrand F."/>
            <person name="Pallen M.J."/>
        </authorList>
    </citation>
    <scope>NUCLEOTIDE SEQUENCE</scope>
    <source>
        <strain evidence="3">ChiHecec3B27-8219</strain>
    </source>
</reference>
<name>A0A9D2JVR5_9BACT</name>
<comment type="similarity">
    <text evidence="1">Belongs to the NAD(P)-dependent epimerase/dehydratase family.</text>
</comment>
<dbReference type="InterPro" id="IPR036291">
    <property type="entry name" value="NAD(P)-bd_dom_sf"/>
</dbReference>
<dbReference type="AlphaFoldDB" id="A0A9D2JVR5"/>
<dbReference type="PANTHER" id="PTHR43000">
    <property type="entry name" value="DTDP-D-GLUCOSE 4,6-DEHYDRATASE-RELATED"/>
    <property type="match status" value="1"/>
</dbReference>
<organism evidence="3 4">
    <name type="scientific">Candidatus Prevotella avicola</name>
    <dbReference type="NCBI Taxonomy" id="2838738"/>
    <lineage>
        <taxon>Bacteria</taxon>
        <taxon>Pseudomonadati</taxon>
        <taxon>Bacteroidota</taxon>
        <taxon>Bacteroidia</taxon>
        <taxon>Bacteroidales</taxon>
        <taxon>Prevotellaceae</taxon>
        <taxon>Prevotella</taxon>
    </lineage>
</organism>
<comment type="caution">
    <text evidence="3">The sequence shown here is derived from an EMBL/GenBank/DDBJ whole genome shotgun (WGS) entry which is preliminary data.</text>
</comment>
<evidence type="ECO:0000313" key="3">
    <source>
        <dbReference type="EMBL" id="HIZ68438.1"/>
    </source>
</evidence>
<reference evidence="3" key="2">
    <citation type="submission" date="2021-04" db="EMBL/GenBank/DDBJ databases">
        <authorList>
            <person name="Gilroy R."/>
        </authorList>
    </citation>
    <scope>NUCLEOTIDE SEQUENCE</scope>
    <source>
        <strain evidence="3">ChiHecec3B27-8219</strain>
    </source>
</reference>
<dbReference type="Pfam" id="PF01370">
    <property type="entry name" value="Epimerase"/>
    <property type="match status" value="1"/>
</dbReference>
<evidence type="ECO:0000313" key="4">
    <source>
        <dbReference type="Proteomes" id="UP000824055"/>
    </source>
</evidence>
<proteinExistence type="inferred from homology"/>
<dbReference type="EMBL" id="DXBE01000009">
    <property type="protein sequence ID" value="HIZ68438.1"/>
    <property type="molecule type" value="Genomic_DNA"/>
</dbReference>
<protein>
    <submittedName>
        <fullName evidence="3">NAD(P)-dependent oxidoreductase</fullName>
    </submittedName>
</protein>
<dbReference type="InterPro" id="IPR001509">
    <property type="entry name" value="Epimerase_deHydtase"/>
</dbReference>
<dbReference type="Gene3D" id="3.40.50.720">
    <property type="entry name" value="NAD(P)-binding Rossmann-like Domain"/>
    <property type="match status" value="1"/>
</dbReference>
<evidence type="ECO:0000259" key="2">
    <source>
        <dbReference type="Pfam" id="PF01370"/>
    </source>
</evidence>
<sequence length="291" mass="32676">MRILLTGATGFVGKHLYARMSGEHELHLLVRPSTDYSALSPRHVCCFDGDVERLADYLREHQVEGIIHLASLYLASHRPDQVADLVNANILLGISLLEAAKLAGVKWFLNTGTIWQNYQSPERSDEYHPVNLYAATKQALITMARYYQETSPIRFSTLKLCDTYGPGDTRRKILALFREIAQSGETLAMSPGEQRMDLLHINDVVAGFQVLANRLADPSAPLLPEYVLSSGHPRSLRELAIMFEQVNGARLPIEWGGRPYREREVMEPYRGNVLPGWSPKVSLETGMKCKS</sequence>
<evidence type="ECO:0000256" key="1">
    <source>
        <dbReference type="ARBA" id="ARBA00007637"/>
    </source>
</evidence>
<dbReference type="CDD" id="cd08946">
    <property type="entry name" value="SDR_e"/>
    <property type="match status" value="1"/>
</dbReference>